<feature type="domain" description="PHD-type" evidence="7">
    <location>
        <begin position="476"/>
        <end position="530"/>
    </location>
</feature>
<feature type="coiled-coil region" evidence="5">
    <location>
        <begin position="743"/>
        <end position="770"/>
    </location>
</feature>
<feature type="compositionally biased region" description="Polar residues" evidence="6">
    <location>
        <begin position="320"/>
        <end position="334"/>
    </location>
</feature>
<sequence length="1019" mass="112158">MTDSLAPESAWMLPSSQPALGEKMNRLPPALEPHDHNRQEFPQALIGLDGKKNMIQSLFAHEKPPLLPPLQNHRNTSGVRFIHQDANAHDHHIQPMSNVQETTPQPSEGGNHSIDIPVGLSRRDSITSIASSTASDNQQPSGDKKRQKNKNGQFIKQNSGLETDSETDAVSNTATLTGDKLLKCEVEGCTKSYETRQGLKWHLRTVHDNQGRQVNNRDQPPPQPSRRSERPRRGMSRLNSGNGHSDDESDGNHSRLPFSQEPPSSGGASSSRPRNGRRDTGRKHGRGDSDDEGDNVDVGGEGHDDAGDDEEPDSKKRRLNNGTTSFNRPMEQSSSQLIGKWYCGVKNCNKSYTSRQGNLYAKSDHIMRFQYHLINGHMNERPLMITGPHGFVLDNPDQLIVISSPHPVDVAPMTKAQRESTRERERERARAERAVKEAIDNVNAANARERALSKRRQEVADEPRTAFLKEWKSQYPNICCICDKPGEPGDELVICQGADCAVTVHEECYGIVGLHPSQIPRWRCDRCAYFDSSLATCVLCPYRDGPFRRVKGTDQWVHIVCAVWVEDVEFGDHERMCDITLDKIKPTAWEPVCSICTDEKDAAYGVKMPCHAYQCKKSVHPMCAHSYGVLENADDEVSNEEDEQEDPFYVFCKQHGKNGDQPKLQPWAKWVSQKHKGLAKIADAAPQHGSSSSDIRAVFEDAMSKKSAQDAEHFRHLEHDICKMTAQQTYYSATEVPRLEYEMEAAAKDIAACNAELERLRADMKLLEDSLAAIAPALGIPTGPDMMRAAAAKGSAHGHNNSNSSSVLDAFVKSGENLQVASHYQDVFASVYAAQLGGHDEYDDDDHDSVRVSGANRTTHTHRKKTGSSSSVNGTGGGAMKQKGLARTIADRQNALLAAALANAGVCDTCKSLEAPPPRPSASRSSPSKAVKSGNELVECTQCRKLWHIGCVNPPLSRPPPRGYAWLCETCDAAMSEEEAGSELDGSLPPGTDQEGSDTDAGGAARKRRRTVPPTRLNM</sequence>
<organism evidence="10 11">
    <name type="scientific">Synchytrium microbalum</name>
    <dbReference type="NCBI Taxonomy" id="1806994"/>
    <lineage>
        <taxon>Eukaryota</taxon>
        <taxon>Fungi</taxon>
        <taxon>Fungi incertae sedis</taxon>
        <taxon>Chytridiomycota</taxon>
        <taxon>Chytridiomycota incertae sedis</taxon>
        <taxon>Chytridiomycetes</taxon>
        <taxon>Synchytriales</taxon>
        <taxon>Synchytriaceae</taxon>
        <taxon>Synchytrium</taxon>
    </lineage>
</organism>
<feature type="compositionally biased region" description="Basic and acidic residues" evidence="6">
    <location>
        <begin position="244"/>
        <end position="253"/>
    </location>
</feature>
<dbReference type="PROSITE" id="PS51805">
    <property type="entry name" value="EPHD"/>
    <property type="match status" value="1"/>
</dbReference>
<feature type="compositionally biased region" description="Polar residues" evidence="6">
    <location>
        <begin position="98"/>
        <end position="110"/>
    </location>
</feature>
<dbReference type="AlphaFoldDB" id="A0A507BJ11"/>
<dbReference type="InterPro" id="IPR050701">
    <property type="entry name" value="Histone_Mod_Regulator"/>
</dbReference>
<keyword evidence="5" id="KW-0175">Coiled coil</keyword>
<dbReference type="Pfam" id="PF13831">
    <property type="entry name" value="PHD_2"/>
    <property type="match status" value="1"/>
</dbReference>
<feature type="region of interest" description="Disordered" evidence="6">
    <location>
        <begin position="205"/>
        <end position="334"/>
    </location>
</feature>
<dbReference type="SMART" id="SM00249">
    <property type="entry name" value="PHD"/>
    <property type="match status" value="3"/>
</dbReference>
<evidence type="ECO:0000256" key="3">
    <source>
        <dbReference type="ARBA" id="ARBA00022833"/>
    </source>
</evidence>
<evidence type="ECO:0000259" key="7">
    <source>
        <dbReference type="PROSITE" id="PS50016"/>
    </source>
</evidence>
<feature type="coiled-coil region" evidence="5">
    <location>
        <begin position="421"/>
        <end position="448"/>
    </location>
</feature>
<dbReference type="SUPFAM" id="SSF57903">
    <property type="entry name" value="FYVE/PHD zinc finger"/>
    <property type="match status" value="2"/>
</dbReference>
<dbReference type="Pfam" id="PF13832">
    <property type="entry name" value="zf-HC5HC2H_2"/>
    <property type="match status" value="1"/>
</dbReference>
<evidence type="ECO:0000256" key="4">
    <source>
        <dbReference type="PROSITE-ProRule" id="PRU00042"/>
    </source>
</evidence>
<evidence type="ECO:0000256" key="6">
    <source>
        <dbReference type="SAM" id="MobiDB-lite"/>
    </source>
</evidence>
<evidence type="ECO:0000313" key="11">
    <source>
        <dbReference type="Proteomes" id="UP000319731"/>
    </source>
</evidence>
<feature type="domain" description="PHD-type" evidence="9">
    <location>
        <begin position="534"/>
        <end position="656"/>
    </location>
</feature>
<dbReference type="PROSITE" id="PS00028">
    <property type="entry name" value="ZINC_FINGER_C2H2_1"/>
    <property type="match status" value="1"/>
</dbReference>
<feature type="region of interest" description="Disordered" evidence="6">
    <location>
        <begin position="98"/>
        <end position="118"/>
    </location>
</feature>
<dbReference type="InterPro" id="IPR011011">
    <property type="entry name" value="Znf_FYVE_PHD"/>
</dbReference>
<dbReference type="GeneID" id="42007050"/>
<dbReference type="InterPro" id="IPR019786">
    <property type="entry name" value="Zinc_finger_PHD-type_CS"/>
</dbReference>
<keyword evidence="1" id="KW-0479">Metal-binding</keyword>
<feature type="domain" description="PHD-type" evidence="7">
    <location>
        <begin position="904"/>
        <end position="974"/>
    </location>
</feature>
<feature type="region of interest" description="Disordered" evidence="6">
    <location>
        <begin position="914"/>
        <end position="934"/>
    </location>
</feature>
<dbReference type="EMBL" id="QEAO01000061">
    <property type="protein sequence ID" value="TPX30640.1"/>
    <property type="molecule type" value="Genomic_DNA"/>
</dbReference>
<feature type="region of interest" description="Disordered" evidence="6">
    <location>
        <begin position="841"/>
        <end position="884"/>
    </location>
</feature>
<dbReference type="InterPro" id="IPR019787">
    <property type="entry name" value="Znf_PHD-finger"/>
</dbReference>
<gene>
    <name evidence="10" type="ORF">SmJEL517_g05827</name>
</gene>
<evidence type="ECO:0000256" key="5">
    <source>
        <dbReference type="SAM" id="Coils"/>
    </source>
</evidence>
<evidence type="ECO:0000259" key="9">
    <source>
        <dbReference type="PROSITE" id="PS51805"/>
    </source>
</evidence>
<dbReference type="RefSeq" id="XP_031022263.1">
    <property type="nucleotide sequence ID" value="XM_031171753.1"/>
</dbReference>
<evidence type="ECO:0000259" key="8">
    <source>
        <dbReference type="PROSITE" id="PS50157"/>
    </source>
</evidence>
<accession>A0A507BJ11</accession>
<dbReference type="Pfam" id="PF00628">
    <property type="entry name" value="PHD"/>
    <property type="match status" value="1"/>
</dbReference>
<feature type="compositionally biased region" description="Polar residues" evidence="6">
    <location>
        <begin position="150"/>
        <end position="169"/>
    </location>
</feature>
<dbReference type="PROSITE" id="PS50016">
    <property type="entry name" value="ZF_PHD_2"/>
    <property type="match status" value="2"/>
</dbReference>
<feature type="compositionally biased region" description="Low complexity" evidence="6">
    <location>
        <begin position="262"/>
        <end position="273"/>
    </location>
</feature>
<keyword evidence="3" id="KW-0862">Zinc</keyword>
<evidence type="ECO:0000256" key="1">
    <source>
        <dbReference type="ARBA" id="ARBA00022723"/>
    </source>
</evidence>
<dbReference type="InterPro" id="IPR013083">
    <property type="entry name" value="Znf_RING/FYVE/PHD"/>
</dbReference>
<evidence type="ECO:0008006" key="12">
    <source>
        <dbReference type="Google" id="ProtNLM"/>
    </source>
</evidence>
<dbReference type="PANTHER" id="PTHR13793">
    <property type="entry name" value="PHD FINGER PROTEINS"/>
    <property type="match status" value="1"/>
</dbReference>
<proteinExistence type="predicted"/>
<feature type="region of interest" description="Disordered" evidence="6">
    <location>
        <begin position="1"/>
        <end position="36"/>
    </location>
</feature>
<dbReference type="SMART" id="SM00355">
    <property type="entry name" value="ZnF_C2H2"/>
    <property type="match status" value="1"/>
</dbReference>
<keyword evidence="2 4" id="KW-0863">Zinc-finger</keyword>
<feature type="domain" description="C2H2-type" evidence="8">
    <location>
        <begin position="182"/>
        <end position="212"/>
    </location>
</feature>
<feature type="region of interest" description="Disordered" evidence="6">
    <location>
        <begin position="977"/>
        <end position="1019"/>
    </location>
</feature>
<dbReference type="InterPro" id="IPR034732">
    <property type="entry name" value="EPHD"/>
</dbReference>
<dbReference type="OrthoDB" id="20839at2759"/>
<dbReference type="Proteomes" id="UP000319731">
    <property type="component" value="Unassembled WGS sequence"/>
</dbReference>
<dbReference type="GO" id="GO:0006357">
    <property type="term" value="P:regulation of transcription by RNA polymerase II"/>
    <property type="evidence" value="ECO:0007669"/>
    <property type="project" value="TreeGrafter"/>
</dbReference>
<comment type="caution">
    <text evidence="10">The sequence shown here is derived from an EMBL/GenBank/DDBJ whole genome shotgun (WGS) entry which is preliminary data.</text>
</comment>
<evidence type="ECO:0000313" key="10">
    <source>
        <dbReference type="EMBL" id="TPX30640.1"/>
    </source>
</evidence>
<evidence type="ECO:0000256" key="2">
    <source>
        <dbReference type="ARBA" id="ARBA00022771"/>
    </source>
</evidence>
<dbReference type="InterPro" id="IPR001965">
    <property type="entry name" value="Znf_PHD"/>
</dbReference>
<protein>
    <recommendedName>
        <fullName evidence="12">PHD-type domain-containing protein</fullName>
    </recommendedName>
</protein>
<dbReference type="Gene3D" id="3.30.160.60">
    <property type="entry name" value="Classic Zinc Finger"/>
    <property type="match status" value="1"/>
</dbReference>
<feature type="region of interest" description="Disordered" evidence="6">
    <location>
        <begin position="130"/>
        <end position="169"/>
    </location>
</feature>
<keyword evidence="11" id="KW-1185">Reference proteome</keyword>
<dbReference type="PROSITE" id="PS50157">
    <property type="entry name" value="ZINC_FINGER_C2H2_2"/>
    <property type="match status" value="1"/>
</dbReference>
<name>A0A507BJ11_9FUNG</name>
<dbReference type="PROSITE" id="PS01359">
    <property type="entry name" value="ZF_PHD_1"/>
    <property type="match status" value="2"/>
</dbReference>
<dbReference type="PANTHER" id="PTHR13793:SF107">
    <property type="entry name" value="BROMODOMAIN-CONTAINING PROTEIN HOMOLOG"/>
    <property type="match status" value="1"/>
</dbReference>
<reference evidence="10 11" key="1">
    <citation type="journal article" date="2019" name="Sci. Rep.">
        <title>Comparative genomics of chytrid fungi reveal insights into the obligate biotrophic and pathogenic lifestyle of Synchytrium endobioticum.</title>
        <authorList>
            <person name="van de Vossenberg B.T.L.H."/>
            <person name="Warris S."/>
            <person name="Nguyen H.D.T."/>
            <person name="van Gent-Pelzer M.P.E."/>
            <person name="Joly D.L."/>
            <person name="van de Geest H.C."/>
            <person name="Bonants P.J.M."/>
            <person name="Smith D.S."/>
            <person name="Levesque C.A."/>
            <person name="van der Lee T.A.J."/>
        </authorList>
    </citation>
    <scope>NUCLEOTIDE SEQUENCE [LARGE SCALE GENOMIC DNA]</scope>
    <source>
        <strain evidence="10 11">JEL517</strain>
    </source>
</reference>
<dbReference type="GO" id="GO:0008270">
    <property type="term" value="F:zinc ion binding"/>
    <property type="evidence" value="ECO:0007669"/>
    <property type="project" value="UniProtKB-KW"/>
</dbReference>
<dbReference type="Gene3D" id="3.30.40.10">
    <property type="entry name" value="Zinc/RING finger domain, C3HC4 (zinc finger)"/>
    <property type="match status" value="3"/>
</dbReference>
<dbReference type="InterPro" id="IPR013087">
    <property type="entry name" value="Znf_C2H2_type"/>
</dbReference>